<dbReference type="PROSITE" id="PS51635">
    <property type="entry name" value="PNPLA"/>
    <property type="match status" value="1"/>
</dbReference>
<organism evidence="6 7">
    <name type="scientific">candidate division WS6 bacterium GW2011_GWC1_36_11</name>
    <dbReference type="NCBI Taxonomy" id="1619090"/>
    <lineage>
        <taxon>Bacteria</taxon>
        <taxon>Candidatus Dojkabacteria</taxon>
    </lineage>
</organism>
<dbReference type="SUPFAM" id="SSF52151">
    <property type="entry name" value="FabD/lysophospholipase-like"/>
    <property type="match status" value="1"/>
</dbReference>
<feature type="domain" description="PNPLA" evidence="5">
    <location>
        <begin position="11"/>
        <end position="173"/>
    </location>
</feature>
<feature type="active site" description="Proton acceptor" evidence="4">
    <location>
        <position position="160"/>
    </location>
</feature>
<evidence type="ECO:0000313" key="6">
    <source>
        <dbReference type="EMBL" id="KKP91905.1"/>
    </source>
</evidence>
<dbReference type="InterPro" id="IPR050301">
    <property type="entry name" value="NTE"/>
</dbReference>
<evidence type="ECO:0000259" key="5">
    <source>
        <dbReference type="PROSITE" id="PS51635"/>
    </source>
</evidence>
<evidence type="ECO:0000256" key="3">
    <source>
        <dbReference type="ARBA" id="ARBA00023098"/>
    </source>
</evidence>
<dbReference type="GO" id="GO:0016042">
    <property type="term" value="P:lipid catabolic process"/>
    <property type="evidence" value="ECO:0007669"/>
    <property type="project" value="UniProtKB-UniRule"/>
</dbReference>
<sequence length="266" mass="29157">MFHLFRKKIGLALGAGSAKGLAHIGVIKELEKNNIAIDYIAGTSIGSVIGGLYALTKDIKAIEELAYSKGYKDMFDAFFDPSLKSSIFKGDKVMDFLDDYVDENTLIQDTKIPFAAVATNIKNAQPVVLKEGSLRTAIRASISIPLLLKPVKYNDMILIDGGNTNPVPVDVVREMGAQKVIAVNLYSSKFPRDFDLEKLSFMDIINVMIDTSLYNSSMEKTKSAEVQLHLPVDPNLPLTAIAEDPSELISIGEEATRAAMDKLKRL</sequence>
<evidence type="ECO:0000256" key="4">
    <source>
        <dbReference type="PROSITE-ProRule" id="PRU01161"/>
    </source>
</evidence>
<dbReference type="CDD" id="cd07205">
    <property type="entry name" value="Pat_PNPLA6_PNPLA7_NTE1_like"/>
    <property type="match status" value="1"/>
</dbReference>
<dbReference type="GO" id="GO:0016787">
    <property type="term" value="F:hydrolase activity"/>
    <property type="evidence" value="ECO:0007669"/>
    <property type="project" value="UniProtKB-UniRule"/>
</dbReference>
<dbReference type="InterPro" id="IPR002641">
    <property type="entry name" value="PNPLA_dom"/>
</dbReference>
<feature type="active site" description="Nucleophile" evidence="4">
    <location>
        <position position="44"/>
    </location>
</feature>
<dbReference type="Pfam" id="PF01734">
    <property type="entry name" value="Patatin"/>
    <property type="match status" value="1"/>
</dbReference>
<proteinExistence type="predicted"/>
<evidence type="ECO:0000313" key="7">
    <source>
        <dbReference type="Proteomes" id="UP000034140"/>
    </source>
</evidence>
<gene>
    <name evidence="6" type="ORF">UR96_C0025G0002</name>
</gene>
<feature type="short sequence motif" description="DGA/G" evidence="4">
    <location>
        <begin position="160"/>
        <end position="162"/>
    </location>
</feature>
<keyword evidence="1 4" id="KW-0378">Hydrolase</keyword>
<reference evidence="6 7" key="1">
    <citation type="journal article" date="2015" name="Nature">
        <title>rRNA introns, odd ribosomes, and small enigmatic genomes across a large radiation of phyla.</title>
        <authorList>
            <person name="Brown C.T."/>
            <person name="Hug L.A."/>
            <person name="Thomas B.C."/>
            <person name="Sharon I."/>
            <person name="Castelle C.J."/>
            <person name="Singh A."/>
            <person name="Wilkins M.J."/>
            <person name="Williams K.H."/>
            <person name="Banfield J.F."/>
        </authorList>
    </citation>
    <scope>NUCLEOTIDE SEQUENCE [LARGE SCALE GENOMIC DNA]</scope>
</reference>
<comment type="caution">
    <text evidence="6">The sequence shown here is derived from an EMBL/GenBank/DDBJ whole genome shotgun (WGS) entry which is preliminary data.</text>
</comment>
<feature type="short sequence motif" description="GXSXG" evidence="4">
    <location>
        <begin position="42"/>
        <end position="46"/>
    </location>
</feature>
<dbReference type="EMBL" id="LBRE01000025">
    <property type="protein sequence ID" value="KKP91905.1"/>
    <property type="molecule type" value="Genomic_DNA"/>
</dbReference>
<dbReference type="PANTHER" id="PTHR14226">
    <property type="entry name" value="NEUROPATHY TARGET ESTERASE/SWISS CHEESE D.MELANOGASTER"/>
    <property type="match status" value="1"/>
</dbReference>
<dbReference type="InterPro" id="IPR016035">
    <property type="entry name" value="Acyl_Trfase/lysoPLipase"/>
</dbReference>
<keyword evidence="2 4" id="KW-0442">Lipid degradation</keyword>
<evidence type="ECO:0000256" key="2">
    <source>
        <dbReference type="ARBA" id="ARBA00022963"/>
    </source>
</evidence>
<dbReference type="Proteomes" id="UP000034140">
    <property type="component" value="Unassembled WGS sequence"/>
</dbReference>
<comment type="caution">
    <text evidence="4">Lacks conserved residue(s) required for the propagation of feature annotation.</text>
</comment>
<dbReference type="AlphaFoldDB" id="A0A0G0FWY0"/>
<dbReference type="PANTHER" id="PTHR14226:SF76">
    <property type="entry name" value="NTE FAMILY PROTEIN RSSA"/>
    <property type="match status" value="1"/>
</dbReference>
<evidence type="ECO:0000256" key="1">
    <source>
        <dbReference type="ARBA" id="ARBA00022801"/>
    </source>
</evidence>
<keyword evidence="3 4" id="KW-0443">Lipid metabolism</keyword>
<name>A0A0G0FWY0_9BACT</name>
<accession>A0A0G0FWY0</accession>
<protein>
    <recommendedName>
        <fullName evidence="5">PNPLA domain-containing protein</fullName>
    </recommendedName>
</protein>
<dbReference type="Gene3D" id="3.40.1090.10">
    <property type="entry name" value="Cytosolic phospholipase A2 catalytic domain"/>
    <property type="match status" value="2"/>
</dbReference>